<organism evidence="1 2">
    <name type="scientific">Litoreibacter arenae DSM 19593</name>
    <dbReference type="NCBI Taxonomy" id="1123360"/>
    <lineage>
        <taxon>Bacteria</taxon>
        <taxon>Pseudomonadati</taxon>
        <taxon>Pseudomonadota</taxon>
        <taxon>Alphaproteobacteria</taxon>
        <taxon>Rhodobacterales</taxon>
        <taxon>Roseobacteraceae</taxon>
        <taxon>Litoreibacter</taxon>
    </lineage>
</organism>
<accession>S9QA20</accession>
<comment type="caution">
    <text evidence="1">The sequence shown here is derived from an EMBL/GenBank/DDBJ whole genome shotgun (WGS) entry which is preliminary data.</text>
</comment>
<name>S9QA20_9RHOB</name>
<keyword evidence="2" id="KW-1185">Reference proteome</keyword>
<protein>
    <submittedName>
        <fullName evidence="1">Uncharacterized protein</fullName>
    </submittedName>
</protein>
<dbReference type="HOGENOM" id="CLU_3218258_0_0_5"/>
<dbReference type="Proteomes" id="UP000015351">
    <property type="component" value="Unassembled WGS sequence"/>
</dbReference>
<proteinExistence type="predicted"/>
<reference evidence="2" key="1">
    <citation type="journal article" date="2013" name="Stand. Genomic Sci.">
        <title>Genome sequence of the Litoreibacter arenae type strain (DSM 19593(T)), a member of the Roseobacter clade isolated from sea sand.</title>
        <authorList>
            <person name="Riedel T."/>
            <person name="Fiebig A."/>
            <person name="Petersen J."/>
            <person name="Gronow S."/>
            <person name="Kyrpides N.C."/>
            <person name="Goker M."/>
            <person name="Klenk H.P."/>
        </authorList>
    </citation>
    <scope>NUCLEOTIDE SEQUENCE [LARGE SCALE GENOMIC DNA]</scope>
    <source>
        <strain evidence="2">DSM 19593</strain>
    </source>
</reference>
<dbReference type="AlphaFoldDB" id="S9QA20"/>
<evidence type="ECO:0000313" key="2">
    <source>
        <dbReference type="Proteomes" id="UP000015351"/>
    </source>
</evidence>
<dbReference type="STRING" id="1123360.thalar_02440"/>
<sequence length="44" mass="4786">MLRASNHQTDLGVTSTANVRVGQIFDRLTVMKGGDLVEIKDVEA</sequence>
<evidence type="ECO:0000313" key="1">
    <source>
        <dbReference type="EMBL" id="EPX78211.1"/>
    </source>
</evidence>
<gene>
    <name evidence="1" type="ORF">thalar_02440</name>
</gene>
<dbReference type="EMBL" id="AONI01000013">
    <property type="protein sequence ID" value="EPX78211.1"/>
    <property type="molecule type" value="Genomic_DNA"/>
</dbReference>